<keyword evidence="4 5" id="KW-0472">Membrane</keyword>
<evidence type="ECO:0000259" key="6">
    <source>
        <dbReference type="Pfam" id="PF12698"/>
    </source>
</evidence>
<evidence type="ECO:0000313" key="8">
    <source>
        <dbReference type="Proteomes" id="UP000678317"/>
    </source>
</evidence>
<keyword evidence="3 5" id="KW-1133">Transmembrane helix</keyword>
<evidence type="ECO:0000256" key="3">
    <source>
        <dbReference type="ARBA" id="ARBA00022989"/>
    </source>
</evidence>
<feature type="transmembrane region" description="Helical" evidence="5">
    <location>
        <begin position="168"/>
        <end position="191"/>
    </location>
</feature>
<evidence type="ECO:0000256" key="5">
    <source>
        <dbReference type="SAM" id="Phobius"/>
    </source>
</evidence>
<dbReference type="InterPro" id="IPR013525">
    <property type="entry name" value="ABC2_TM"/>
</dbReference>
<feature type="transmembrane region" description="Helical" evidence="5">
    <location>
        <begin position="283"/>
        <end position="303"/>
    </location>
</feature>
<feature type="transmembrane region" description="Helical" evidence="5">
    <location>
        <begin position="27"/>
        <end position="48"/>
    </location>
</feature>
<feature type="domain" description="ABC-2 type transporter transmembrane" evidence="6">
    <location>
        <begin position="31"/>
        <end position="352"/>
    </location>
</feature>
<dbReference type="Pfam" id="PF12698">
    <property type="entry name" value="ABC2_membrane_3"/>
    <property type="match status" value="1"/>
</dbReference>
<feature type="transmembrane region" description="Helical" evidence="5">
    <location>
        <begin position="249"/>
        <end position="271"/>
    </location>
</feature>
<evidence type="ECO:0000256" key="4">
    <source>
        <dbReference type="ARBA" id="ARBA00023136"/>
    </source>
</evidence>
<comment type="caution">
    <text evidence="7">The sequence shown here is derived from an EMBL/GenBank/DDBJ whole genome shotgun (WGS) entry which is preliminary data.</text>
</comment>
<accession>A0ABS3SMS1</accession>
<dbReference type="InterPro" id="IPR051328">
    <property type="entry name" value="T7SS_ABC-Transporter"/>
</dbReference>
<organism evidence="7 8">
    <name type="scientific">Cellulomonas fengjieae</name>
    <dbReference type="NCBI Taxonomy" id="2819978"/>
    <lineage>
        <taxon>Bacteria</taxon>
        <taxon>Bacillati</taxon>
        <taxon>Actinomycetota</taxon>
        <taxon>Actinomycetes</taxon>
        <taxon>Micrococcales</taxon>
        <taxon>Cellulomonadaceae</taxon>
        <taxon>Cellulomonas</taxon>
    </lineage>
</organism>
<name>A0ABS3SMS1_9CELL</name>
<proteinExistence type="predicted"/>
<dbReference type="Proteomes" id="UP000678317">
    <property type="component" value="Unassembled WGS sequence"/>
</dbReference>
<evidence type="ECO:0000256" key="1">
    <source>
        <dbReference type="ARBA" id="ARBA00004141"/>
    </source>
</evidence>
<reference evidence="7 8" key="1">
    <citation type="submission" date="2021-03" db="EMBL/GenBank/DDBJ databases">
        <title>novel species in genus Cellulomonas.</title>
        <authorList>
            <person name="Zhang G."/>
        </authorList>
    </citation>
    <scope>NUCLEOTIDE SEQUENCE [LARGE SCALE GENOMIC DNA]</scope>
    <source>
        <strain evidence="8">zg-ZUI188</strain>
    </source>
</reference>
<dbReference type="RefSeq" id="WP_208290339.1">
    <property type="nucleotide sequence ID" value="NZ_CP074404.1"/>
</dbReference>
<feature type="transmembrane region" description="Helical" evidence="5">
    <location>
        <begin position="212"/>
        <end position="237"/>
    </location>
</feature>
<evidence type="ECO:0000256" key="2">
    <source>
        <dbReference type="ARBA" id="ARBA00022692"/>
    </source>
</evidence>
<keyword evidence="2 5" id="KW-0812">Transmembrane</keyword>
<dbReference type="PANTHER" id="PTHR43077:SF10">
    <property type="entry name" value="TRANSPORT PERMEASE PROTEIN"/>
    <property type="match status" value="1"/>
</dbReference>
<sequence length="369" mass="38422">MSLLAQLRGVGALVGRNLRIARRRPDLLVQTMAVPVVVVGLASVIFGATDAWPVAVVDRADSPASHRVVAAIEEVSGATGPYFRVVETDPARAGRLVEDGRLHLVVTIPAEFDTSRTLETTTFNINTDAMKNVRLRLSAAANAVDAQADTDVRATIDKAKAQDVTRTAFMGASAVILALLLGAALLSANVYAVETEHRTTKELALSPLGHHVAGVGAALTGWVLTWATAVPTALVALALGTRVDARQVLLAALAVAPATLGAAGVGVWVAARLRVHRAIQPTIILVAIGSYFASGGFVPVPGLPPLARALATWWPPSYVFEWANPVLHGFRDAPSAVALVAVGAAAALGVVLAARAAQRDLRRPHAQGQ</sequence>
<protein>
    <submittedName>
        <fullName evidence="7">ABC transporter permease</fullName>
    </submittedName>
</protein>
<gene>
    <name evidence="7" type="ORF">J4035_16700</name>
</gene>
<feature type="transmembrane region" description="Helical" evidence="5">
    <location>
        <begin position="335"/>
        <end position="354"/>
    </location>
</feature>
<keyword evidence="8" id="KW-1185">Reference proteome</keyword>
<dbReference type="EMBL" id="JAGFBM010000009">
    <property type="protein sequence ID" value="MBO3086285.1"/>
    <property type="molecule type" value="Genomic_DNA"/>
</dbReference>
<evidence type="ECO:0000313" key="7">
    <source>
        <dbReference type="EMBL" id="MBO3086285.1"/>
    </source>
</evidence>
<dbReference type="PANTHER" id="PTHR43077">
    <property type="entry name" value="TRANSPORT PERMEASE YVFS-RELATED"/>
    <property type="match status" value="1"/>
</dbReference>
<comment type="subcellular location">
    <subcellularLocation>
        <location evidence="1">Membrane</location>
        <topology evidence="1">Multi-pass membrane protein</topology>
    </subcellularLocation>
</comment>